<name>A0A821JGY5_9BILA</name>
<dbReference type="Proteomes" id="UP000663848">
    <property type="component" value="Unassembled WGS sequence"/>
</dbReference>
<comment type="caution">
    <text evidence="1">The sequence shown here is derived from an EMBL/GenBank/DDBJ whole genome shotgun (WGS) entry which is preliminary data.</text>
</comment>
<sequence length="70" mass="8454">LLKQKSIEYSNQFNVAIEKFIFELSEKLIQDKSLSSWNQIQNYTEQFIKDNIFENQIEQLKHQALEQFIT</sequence>
<accession>A0A821JGY5</accession>
<evidence type="ECO:0000313" key="2">
    <source>
        <dbReference type="Proteomes" id="UP000663848"/>
    </source>
</evidence>
<dbReference type="AlphaFoldDB" id="A0A821JGY5"/>
<organism evidence="1 2">
    <name type="scientific">Rotaria socialis</name>
    <dbReference type="NCBI Taxonomy" id="392032"/>
    <lineage>
        <taxon>Eukaryota</taxon>
        <taxon>Metazoa</taxon>
        <taxon>Spiralia</taxon>
        <taxon>Gnathifera</taxon>
        <taxon>Rotifera</taxon>
        <taxon>Eurotatoria</taxon>
        <taxon>Bdelloidea</taxon>
        <taxon>Philodinida</taxon>
        <taxon>Philodinidae</taxon>
        <taxon>Rotaria</taxon>
    </lineage>
</organism>
<feature type="non-terminal residue" evidence="1">
    <location>
        <position position="1"/>
    </location>
</feature>
<reference evidence="1" key="1">
    <citation type="submission" date="2021-02" db="EMBL/GenBank/DDBJ databases">
        <authorList>
            <person name="Nowell W R."/>
        </authorList>
    </citation>
    <scope>NUCLEOTIDE SEQUENCE</scope>
</reference>
<evidence type="ECO:0000313" key="1">
    <source>
        <dbReference type="EMBL" id="CAF4721921.1"/>
    </source>
</evidence>
<gene>
    <name evidence="1" type="ORF">QYT958_LOCUS19020</name>
</gene>
<proteinExistence type="predicted"/>
<dbReference type="EMBL" id="CAJOBR010003076">
    <property type="protein sequence ID" value="CAF4721921.1"/>
    <property type="molecule type" value="Genomic_DNA"/>
</dbReference>
<protein>
    <submittedName>
        <fullName evidence="1">Uncharacterized protein</fullName>
    </submittedName>
</protein>